<evidence type="ECO:0000256" key="2">
    <source>
        <dbReference type="ARBA" id="ARBA00022692"/>
    </source>
</evidence>
<name>A0A979FX63_HYAAZ</name>
<dbReference type="InterPro" id="IPR029020">
    <property type="entry name" value="Ammonium/urea_transptr"/>
</dbReference>
<dbReference type="GO" id="GO:0097272">
    <property type="term" value="P:ammonium homeostasis"/>
    <property type="evidence" value="ECO:0007669"/>
    <property type="project" value="TreeGrafter"/>
</dbReference>
<feature type="transmembrane region" description="Helical" evidence="6">
    <location>
        <begin position="191"/>
        <end position="213"/>
    </location>
</feature>
<dbReference type="GO" id="GO:0008519">
    <property type="term" value="F:ammonium channel activity"/>
    <property type="evidence" value="ECO:0007669"/>
    <property type="project" value="InterPro"/>
</dbReference>
<feature type="transmembrane region" description="Helical" evidence="6">
    <location>
        <begin position="265"/>
        <end position="293"/>
    </location>
</feature>
<dbReference type="GO" id="GO:0005886">
    <property type="term" value="C:plasma membrane"/>
    <property type="evidence" value="ECO:0007669"/>
    <property type="project" value="TreeGrafter"/>
</dbReference>
<evidence type="ECO:0000256" key="6">
    <source>
        <dbReference type="SAM" id="Phobius"/>
    </source>
</evidence>
<feature type="transmembrane region" description="Helical" evidence="6">
    <location>
        <begin position="98"/>
        <end position="117"/>
    </location>
</feature>
<dbReference type="PANTHER" id="PTHR11730">
    <property type="entry name" value="AMMONIUM TRANSPORTER"/>
    <property type="match status" value="1"/>
</dbReference>
<dbReference type="OMA" id="CAGSDVM"/>
<reference evidence="9" key="1">
    <citation type="submission" date="2025-08" db="UniProtKB">
        <authorList>
            <consortium name="RefSeq"/>
        </authorList>
    </citation>
    <scope>IDENTIFICATION</scope>
    <source>
        <tissue evidence="9">Whole organism</tissue>
    </source>
</reference>
<sequence>MTVFKFMNNTSISFNETHYEYNGTWSWLPHLNLTGNRGGGVIHQTPQDSSKVPLDDAAWVLTATFIIFTMQSGFGLLEGGCVSIKNETNIMVKNVVDVVLGGITYWMFGYGLSFGTARGSNPLFGWGSFFLNADEDTMGDVYTTFFFQLSFATTATTVVSGAIAESINFSPRLGRYDHSDAPLPMGSPTTAILGMFMLWWGWLGFNCGSTFGIRGHKWKYAARTAVTTIQASIGGGLMGMSISWFKNRQLEIGDVVNSILGALVSITAGCALFTTFEALLVGMVGGAIAVLTMPLVDKIHVDDPVGATSVHGLCGIWAMLAIGLFVKADTLLGMTHGRSGLFRGGGFYLLGIQALACVVVMLWSTSVTFILLKLIDKLMVPIRMSEWEELVGADFAEHGFRRRGAGITRATSVLGFQHHGHDYSTIPVQGDNPCHVSVLQRLEDLQSRRGSTLSGALAQVTRLHAVTRKIKDRFVRKQGAKTEDSLTANFIQDTDENAVESLPSSARSNRRIGTARTSPMSAGAARRAWFVDD</sequence>
<keyword evidence="2 6" id="KW-0812">Transmembrane</keyword>
<dbReference type="SUPFAM" id="SSF111352">
    <property type="entry name" value="Ammonium transporter"/>
    <property type="match status" value="1"/>
</dbReference>
<keyword evidence="4 6" id="KW-0472">Membrane</keyword>
<dbReference type="Gene3D" id="1.10.3430.10">
    <property type="entry name" value="Ammonium transporter AmtB like domains"/>
    <property type="match status" value="2"/>
</dbReference>
<accession>A0A979FX63</accession>
<feature type="region of interest" description="Disordered" evidence="5">
    <location>
        <begin position="498"/>
        <end position="519"/>
    </location>
</feature>
<comment type="subcellular location">
    <subcellularLocation>
        <location evidence="1">Membrane</location>
        <topology evidence="1">Multi-pass membrane protein</topology>
    </subcellularLocation>
</comment>
<evidence type="ECO:0000256" key="4">
    <source>
        <dbReference type="ARBA" id="ARBA00023136"/>
    </source>
</evidence>
<evidence type="ECO:0000256" key="3">
    <source>
        <dbReference type="ARBA" id="ARBA00022989"/>
    </source>
</evidence>
<gene>
    <name evidence="9" type="primary">LOC108664671</name>
</gene>
<keyword evidence="8" id="KW-1185">Reference proteome</keyword>
<evidence type="ECO:0000313" key="9">
    <source>
        <dbReference type="RefSeq" id="XP_047740725.1"/>
    </source>
</evidence>
<feature type="transmembrane region" description="Helical" evidence="6">
    <location>
        <begin position="225"/>
        <end position="245"/>
    </location>
</feature>
<feature type="transmembrane region" description="Helical" evidence="6">
    <location>
        <begin position="57"/>
        <end position="77"/>
    </location>
</feature>
<dbReference type="PANTHER" id="PTHR11730:SF58">
    <property type="entry name" value="AMMONIUM TRANSPORTER"/>
    <property type="match status" value="1"/>
</dbReference>
<protein>
    <submittedName>
        <fullName evidence="9">Ammonium transporter 3</fullName>
    </submittedName>
</protein>
<dbReference type="OrthoDB" id="534912at2759"/>
<feature type="transmembrane region" description="Helical" evidence="6">
    <location>
        <begin position="305"/>
        <end position="326"/>
    </location>
</feature>
<dbReference type="RefSeq" id="XP_047740725.1">
    <property type="nucleotide sequence ID" value="XM_047884769.1"/>
</dbReference>
<evidence type="ECO:0000256" key="1">
    <source>
        <dbReference type="ARBA" id="ARBA00004141"/>
    </source>
</evidence>
<dbReference type="Proteomes" id="UP000694843">
    <property type="component" value="Unplaced"/>
</dbReference>
<evidence type="ECO:0000313" key="8">
    <source>
        <dbReference type="Proteomes" id="UP000694843"/>
    </source>
</evidence>
<evidence type="ECO:0000259" key="7">
    <source>
        <dbReference type="Pfam" id="PF00909"/>
    </source>
</evidence>
<dbReference type="KEGG" id="hazt:108664671"/>
<dbReference type="GeneID" id="108664671"/>
<feature type="transmembrane region" description="Helical" evidence="6">
    <location>
        <begin position="346"/>
        <end position="375"/>
    </location>
</feature>
<dbReference type="Pfam" id="PF00909">
    <property type="entry name" value="Ammonium_transp"/>
    <property type="match status" value="1"/>
</dbReference>
<keyword evidence="3 6" id="KW-1133">Transmembrane helix</keyword>
<organism evidence="8 9">
    <name type="scientific">Hyalella azteca</name>
    <name type="common">Amphipod</name>
    <dbReference type="NCBI Taxonomy" id="294128"/>
    <lineage>
        <taxon>Eukaryota</taxon>
        <taxon>Metazoa</taxon>
        <taxon>Ecdysozoa</taxon>
        <taxon>Arthropoda</taxon>
        <taxon>Crustacea</taxon>
        <taxon>Multicrustacea</taxon>
        <taxon>Malacostraca</taxon>
        <taxon>Eumalacostraca</taxon>
        <taxon>Peracarida</taxon>
        <taxon>Amphipoda</taxon>
        <taxon>Senticaudata</taxon>
        <taxon>Talitrida</taxon>
        <taxon>Talitroidea</taxon>
        <taxon>Hyalellidae</taxon>
        <taxon>Hyalella</taxon>
    </lineage>
</organism>
<dbReference type="InterPro" id="IPR024041">
    <property type="entry name" value="NH4_transpt_AmtB-like_dom"/>
</dbReference>
<proteinExistence type="predicted"/>
<feature type="domain" description="Ammonium transporter AmtB-like" evidence="7">
    <location>
        <begin position="169"/>
        <end position="399"/>
    </location>
</feature>
<dbReference type="AlphaFoldDB" id="A0A979FX63"/>
<evidence type="ECO:0000256" key="5">
    <source>
        <dbReference type="SAM" id="MobiDB-lite"/>
    </source>
</evidence>